<gene>
    <name evidence="2" type="ORF">DPMN_173200</name>
</gene>
<feature type="region of interest" description="Disordered" evidence="1">
    <location>
        <begin position="52"/>
        <end position="92"/>
    </location>
</feature>
<dbReference type="AlphaFoldDB" id="A0A9D4E286"/>
<dbReference type="EMBL" id="JAIWYP010000009">
    <property type="protein sequence ID" value="KAH3771871.1"/>
    <property type="molecule type" value="Genomic_DNA"/>
</dbReference>
<protein>
    <submittedName>
        <fullName evidence="2">Uncharacterized protein</fullName>
    </submittedName>
</protein>
<proteinExistence type="predicted"/>
<name>A0A9D4E286_DREPO</name>
<comment type="caution">
    <text evidence="2">The sequence shown here is derived from an EMBL/GenBank/DDBJ whole genome shotgun (WGS) entry which is preliminary data.</text>
</comment>
<evidence type="ECO:0000313" key="3">
    <source>
        <dbReference type="Proteomes" id="UP000828390"/>
    </source>
</evidence>
<keyword evidence="3" id="KW-1185">Reference proteome</keyword>
<reference evidence="2" key="2">
    <citation type="submission" date="2020-11" db="EMBL/GenBank/DDBJ databases">
        <authorList>
            <person name="McCartney M.A."/>
            <person name="Auch B."/>
            <person name="Kono T."/>
            <person name="Mallez S."/>
            <person name="Becker A."/>
            <person name="Gohl D.M."/>
            <person name="Silverstein K.A.T."/>
            <person name="Koren S."/>
            <person name="Bechman K.B."/>
            <person name="Herman A."/>
            <person name="Abrahante J.E."/>
            <person name="Garbe J."/>
        </authorList>
    </citation>
    <scope>NUCLEOTIDE SEQUENCE</scope>
    <source>
        <strain evidence="2">Duluth1</strain>
        <tissue evidence="2">Whole animal</tissue>
    </source>
</reference>
<evidence type="ECO:0000313" key="2">
    <source>
        <dbReference type="EMBL" id="KAH3771871.1"/>
    </source>
</evidence>
<evidence type="ECO:0000256" key="1">
    <source>
        <dbReference type="SAM" id="MobiDB-lite"/>
    </source>
</evidence>
<feature type="compositionally biased region" description="Low complexity" evidence="1">
    <location>
        <begin position="54"/>
        <end position="89"/>
    </location>
</feature>
<accession>A0A9D4E286</accession>
<reference evidence="2" key="1">
    <citation type="journal article" date="2019" name="bioRxiv">
        <title>The Genome of the Zebra Mussel, Dreissena polymorpha: A Resource for Invasive Species Research.</title>
        <authorList>
            <person name="McCartney M.A."/>
            <person name="Auch B."/>
            <person name="Kono T."/>
            <person name="Mallez S."/>
            <person name="Zhang Y."/>
            <person name="Obille A."/>
            <person name="Becker A."/>
            <person name="Abrahante J.E."/>
            <person name="Garbe J."/>
            <person name="Badalamenti J.P."/>
            <person name="Herman A."/>
            <person name="Mangelson H."/>
            <person name="Liachko I."/>
            <person name="Sullivan S."/>
            <person name="Sone E.D."/>
            <person name="Koren S."/>
            <person name="Silverstein K.A.T."/>
            <person name="Beckman K.B."/>
            <person name="Gohl D.M."/>
        </authorList>
    </citation>
    <scope>NUCLEOTIDE SEQUENCE</scope>
    <source>
        <strain evidence="2">Duluth1</strain>
        <tissue evidence="2">Whole animal</tissue>
    </source>
</reference>
<dbReference type="Proteomes" id="UP000828390">
    <property type="component" value="Unassembled WGS sequence"/>
</dbReference>
<sequence>MVKPPSAPSERDTFGDWVKSVMVVLGPSLWRQFQLEQTSLLYKYLELNDQVRSQTPQPQQQQPWGIPQPPHQQWQPGQQTQSSQQPHWQRFQENWSTTVSATMVQDKPQNEPALTTLKQLQSTPKNPPQNICAASPPNEDTSLSGCFSNSFMEMLNQKKLIPLETKGSLLSRKYCLY</sequence>
<organism evidence="2 3">
    <name type="scientific">Dreissena polymorpha</name>
    <name type="common">Zebra mussel</name>
    <name type="synonym">Mytilus polymorpha</name>
    <dbReference type="NCBI Taxonomy" id="45954"/>
    <lineage>
        <taxon>Eukaryota</taxon>
        <taxon>Metazoa</taxon>
        <taxon>Spiralia</taxon>
        <taxon>Lophotrochozoa</taxon>
        <taxon>Mollusca</taxon>
        <taxon>Bivalvia</taxon>
        <taxon>Autobranchia</taxon>
        <taxon>Heteroconchia</taxon>
        <taxon>Euheterodonta</taxon>
        <taxon>Imparidentia</taxon>
        <taxon>Neoheterodontei</taxon>
        <taxon>Myida</taxon>
        <taxon>Dreissenoidea</taxon>
        <taxon>Dreissenidae</taxon>
        <taxon>Dreissena</taxon>
    </lineage>
</organism>